<feature type="transmembrane region" description="Helical" evidence="1">
    <location>
        <begin position="12"/>
        <end position="35"/>
    </location>
</feature>
<evidence type="ECO:0000256" key="1">
    <source>
        <dbReference type="SAM" id="Phobius"/>
    </source>
</evidence>
<accession>A0A1G5HZG8</accession>
<sequence length="258" mass="27826">MTPAPPEAGPPRLLPGILLGLAFGGFFDGILLHQILQWHHLLSLVPGIVDLRTQILWDGVFHGLMYVVAALALWLLWRDLRARRPLPPRHLAGALLIGFGLWHLLDGVLSHWLLGIHRIRIDAPNPLAWDLAFFAGLGLVPAAIGLALLRGRPAPPRRAAATLAALALTAGLSGAWAIQPPPDQPFTTVVFRPGLAPDQIQTRLDALGARIIWAEPGLEVVILALPRERRLALYRQGALMVSGTASPAGCFSWSTSSV</sequence>
<dbReference type="OrthoDB" id="5190099at2"/>
<feature type="transmembrane region" description="Helical" evidence="1">
    <location>
        <begin position="89"/>
        <end position="114"/>
    </location>
</feature>
<name>A0A1G5HZG8_9RHOB</name>
<dbReference type="RefSeq" id="WP_090744511.1">
    <property type="nucleotide sequence ID" value="NZ_FMVT01000007.1"/>
</dbReference>
<evidence type="ECO:0000313" key="3">
    <source>
        <dbReference type="Proteomes" id="UP000199502"/>
    </source>
</evidence>
<protein>
    <submittedName>
        <fullName evidence="2">Uncharacterized membrane protein</fullName>
    </submittedName>
</protein>
<proteinExistence type="predicted"/>
<dbReference type="AlphaFoldDB" id="A0A1G5HZG8"/>
<evidence type="ECO:0000313" key="2">
    <source>
        <dbReference type="EMBL" id="SCY68829.1"/>
    </source>
</evidence>
<reference evidence="2 3" key="1">
    <citation type="submission" date="2016-10" db="EMBL/GenBank/DDBJ databases">
        <authorList>
            <person name="de Groot N.N."/>
        </authorList>
    </citation>
    <scope>NUCLEOTIDE SEQUENCE [LARGE SCALE GENOMIC DNA]</scope>
    <source>
        <strain evidence="2 3">CGMCC 1.8925</strain>
    </source>
</reference>
<keyword evidence="3" id="KW-1185">Reference proteome</keyword>
<dbReference type="STRING" id="336292.SAMN05660710_02388"/>
<keyword evidence="1" id="KW-0472">Membrane</keyword>
<dbReference type="Proteomes" id="UP000199502">
    <property type="component" value="Unassembled WGS sequence"/>
</dbReference>
<dbReference type="EMBL" id="FMVT01000007">
    <property type="protein sequence ID" value="SCY68829.1"/>
    <property type="molecule type" value="Genomic_DNA"/>
</dbReference>
<dbReference type="InterPro" id="IPR018719">
    <property type="entry name" value="DUF2243_membrane"/>
</dbReference>
<keyword evidence="1" id="KW-1133">Transmembrane helix</keyword>
<dbReference type="Pfam" id="PF10002">
    <property type="entry name" value="DUF2243"/>
    <property type="match status" value="1"/>
</dbReference>
<feature type="transmembrane region" description="Helical" evidence="1">
    <location>
        <begin position="126"/>
        <end position="148"/>
    </location>
</feature>
<feature type="transmembrane region" description="Helical" evidence="1">
    <location>
        <begin position="55"/>
        <end position="77"/>
    </location>
</feature>
<organism evidence="2 3">
    <name type="scientific">Paracoccus tibetensis</name>
    <dbReference type="NCBI Taxonomy" id="336292"/>
    <lineage>
        <taxon>Bacteria</taxon>
        <taxon>Pseudomonadati</taxon>
        <taxon>Pseudomonadota</taxon>
        <taxon>Alphaproteobacteria</taxon>
        <taxon>Rhodobacterales</taxon>
        <taxon>Paracoccaceae</taxon>
        <taxon>Paracoccus</taxon>
    </lineage>
</organism>
<keyword evidence="1" id="KW-0812">Transmembrane</keyword>
<gene>
    <name evidence="2" type="ORF">SAMN05660710_02388</name>
</gene>